<comment type="function">
    <text evidence="2">Probably acts as a heme chaperone, transferring heme to an unknown acceptor. Binds one molecule of heme per monomer, possibly covalently. Binds 1 [4Fe-4S] cluster. The cluster is coordinated with 3 cysteines and an exchangeable S-adenosyl-L-methionine.</text>
</comment>
<keyword evidence="2" id="KW-0949">S-adenosyl-L-methionine</keyword>
<dbReference type="PANTHER" id="PTHR13932:SF5">
    <property type="entry name" value="RADICAL S-ADENOSYL METHIONINE DOMAIN-CONTAINING PROTEIN 1, MITOCHONDRIAL"/>
    <property type="match status" value="1"/>
</dbReference>
<dbReference type="SFLD" id="SFLDF00562">
    <property type="entry name" value="HemN-like__clustered_with_heat"/>
    <property type="match status" value="1"/>
</dbReference>
<dbReference type="InterPro" id="IPR034505">
    <property type="entry name" value="Coproporphyrinogen-III_oxidase"/>
</dbReference>
<dbReference type="Gene3D" id="3.80.30.20">
    <property type="entry name" value="tm_1862 like domain"/>
    <property type="match status" value="1"/>
</dbReference>
<evidence type="ECO:0000313" key="4">
    <source>
        <dbReference type="EMBL" id="HIW11504.1"/>
    </source>
</evidence>
<dbReference type="NCBIfam" id="TIGR00539">
    <property type="entry name" value="hemN_rel"/>
    <property type="match status" value="1"/>
</dbReference>
<comment type="subcellular location">
    <subcellularLocation>
        <location evidence="2">Cytoplasm</location>
    </subcellularLocation>
</comment>
<feature type="domain" description="Radical SAM core" evidence="3">
    <location>
        <begin position="1"/>
        <end position="226"/>
    </location>
</feature>
<evidence type="ECO:0000313" key="5">
    <source>
        <dbReference type="Proteomes" id="UP000823926"/>
    </source>
</evidence>
<keyword evidence="2" id="KW-0411">Iron-sulfur</keyword>
<dbReference type="Pfam" id="PF04055">
    <property type="entry name" value="Radical_SAM"/>
    <property type="match status" value="1"/>
</dbReference>
<accession>A0A9D1QF78</accession>
<evidence type="ECO:0000256" key="1">
    <source>
        <dbReference type="ARBA" id="ARBA00006100"/>
    </source>
</evidence>
<keyword evidence="2" id="KW-0004">4Fe-4S</keyword>
<sequence>MAGIYIHIPFCRQICRYCDFYRSGSLSDKQAVLEAISRELTARREEVQGTVETLYFGGGTPSLCSVEEIGGLVGQVSALWGVSKFREVTLEANPDDLTPEYLKGLRATGVNRLSIGIQSFCDAHLERMNRRHTAREAVAAVRAAQEVGFENLTIDLIYGLPWMTPQEWEYNLEQALALGVQHISAYHLTIEPGTVFGKQGLQPVEESVSELHFRMLREALCGAGYEHYEVSNFARPGFRALHNSNYWQGKPYLGVGPAAHSYDGLRRRRWNVSSNRAYLAGEPGGEEWLSDTDRLNEYLMTRLRTVEGISLSTIASRFGAAQAARIGERCAAQAEGGLLRPTADGYAVPPERFLISDYVIAELFDSADTPQKDTNA</sequence>
<dbReference type="GO" id="GO:0051539">
    <property type="term" value="F:4 iron, 4 sulfur cluster binding"/>
    <property type="evidence" value="ECO:0007669"/>
    <property type="project" value="UniProtKB-UniRule"/>
</dbReference>
<gene>
    <name evidence="4" type="primary">hemW</name>
    <name evidence="4" type="ORF">H9888_08455</name>
</gene>
<dbReference type="GO" id="GO:0004109">
    <property type="term" value="F:coproporphyrinogen oxidase activity"/>
    <property type="evidence" value="ECO:0007669"/>
    <property type="project" value="InterPro"/>
</dbReference>
<dbReference type="PROSITE" id="PS51918">
    <property type="entry name" value="RADICAL_SAM"/>
    <property type="match status" value="1"/>
</dbReference>
<dbReference type="SFLD" id="SFLDG01065">
    <property type="entry name" value="anaerobic_coproporphyrinogen-I"/>
    <property type="match status" value="1"/>
</dbReference>
<dbReference type="GO" id="GO:0005737">
    <property type="term" value="C:cytoplasm"/>
    <property type="evidence" value="ECO:0007669"/>
    <property type="project" value="UniProtKB-SubCell"/>
</dbReference>
<dbReference type="InterPro" id="IPR058240">
    <property type="entry name" value="rSAM_sf"/>
</dbReference>
<dbReference type="PANTHER" id="PTHR13932">
    <property type="entry name" value="COPROPORPHYRINIGEN III OXIDASE"/>
    <property type="match status" value="1"/>
</dbReference>
<evidence type="ECO:0000256" key="2">
    <source>
        <dbReference type="RuleBase" id="RU364116"/>
    </source>
</evidence>
<comment type="caution">
    <text evidence="4">The sequence shown here is derived from an EMBL/GenBank/DDBJ whole genome shotgun (WGS) entry which is preliminary data.</text>
</comment>
<reference evidence="4" key="2">
    <citation type="submission" date="2021-04" db="EMBL/GenBank/DDBJ databases">
        <authorList>
            <person name="Gilroy R."/>
        </authorList>
    </citation>
    <scope>NUCLEOTIDE SEQUENCE</scope>
    <source>
        <strain evidence="4">ChiBcec15-1070</strain>
    </source>
</reference>
<dbReference type="SFLD" id="SFLDF00288">
    <property type="entry name" value="HemN-like__clustered_with_nucl"/>
    <property type="match status" value="1"/>
</dbReference>
<dbReference type="EMBL" id="DXHL01000038">
    <property type="protein sequence ID" value="HIW11504.1"/>
    <property type="molecule type" value="Genomic_DNA"/>
</dbReference>
<dbReference type="GO" id="GO:0046872">
    <property type="term" value="F:metal ion binding"/>
    <property type="evidence" value="ECO:0007669"/>
    <property type="project" value="UniProtKB-UniRule"/>
</dbReference>
<dbReference type="SFLD" id="SFLDS00029">
    <property type="entry name" value="Radical_SAM"/>
    <property type="match status" value="1"/>
</dbReference>
<keyword evidence="2" id="KW-0479">Metal-binding</keyword>
<dbReference type="InterPro" id="IPR006638">
    <property type="entry name" value="Elp3/MiaA/NifB-like_rSAM"/>
</dbReference>
<dbReference type="InterPro" id="IPR004559">
    <property type="entry name" value="HemW-like"/>
</dbReference>
<dbReference type="Proteomes" id="UP000823926">
    <property type="component" value="Unassembled WGS sequence"/>
</dbReference>
<dbReference type="GO" id="GO:0006779">
    <property type="term" value="P:porphyrin-containing compound biosynthetic process"/>
    <property type="evidence" value="ECO:0007669"/>
    <property type="project" value="InterPro"/>
</dbReference>
<organism evidence="4 5">
    <name type="scientific">Candidatus Rikenella faecigallinarum</name>
    <dbReference type="NCBI Taxonomy" id="2838745"/>
    <lineage>
        <taxon>Bacteria</taxon>
        <taxon>Pseudomonadati</taxon>
        <taxon>Bacteroidota</taxon>
        <taxon>Bacteroidia</taxon>
        <taxon>Bacteroidales</taxon>
        <taxon>Rikenellaceae</taxon>
        <taxon>Rikenella</taxon>
    </lineage>
</organism>
<keyword evidence="2" id="KW-0963">Cytoplasm</keyword>
<name>A0A9D1QF78_9BACT</name>
<keyword evidence="2" id="KW-0349">Heme</keyword>
<protein>
    <recommendedName>
        <fullName evidence="2">Heme chaperone HemW</fullName>
    </recommendedName>
</protein>
<dbReference type="SMART" id="SM00729">
    <property type="entry name" value="Elp3"/>
    <property type="match status" value="1"/>
</dbReference>
<dbReference type="Pfam" id="PF06969">
    <property type="entry name" value="HemN_C"/>
    <property type="match status" value="1"/>
</dbReference>
<dbReference type="AlphaFoldDB" id="A0A9D1QF78"/>
<dbReference type="InterPro" id="IPR010723">
    <property type="entry name" value="HemN_C"/>
</dbReference>
<dbReference type="InterPro" id="IPR023404">
    <property type="entry name" value="rSAM_horseshoe"/>
</dbReference>
<dbReference type="CDD" id="cd01335">
    <property type="entry name" value="Radical_SAM"/>
    <property type="match status" value="1"/>
</dbReference>
<dbReference type="InterPro" id="IPR007197">
    <property type="entry name" value="rSAM"/>
</dbReference>
<evidence type="ECO:0000259" key="3">
    <source>
        <dbReference type="PROSITE" id="PS51918"/>
    </source>
</evidence>
<comment type="similarity">
    <text evidence="1">Belongs to the anaerobic coproporphyrinogen-III oxidase family. HemW subfamily.</text>
</comment>
<keyword evidence="2" id="KW-0408">Iron</keyword>
<proteinExistence type="inferred from homology"/>
<reference evidence="4" key="1">
    <citation type="journal article" date="2021" name="PeerJ">
        <title>Extensive microbial diversity within the chicken gut microbiome revealed by metagenomics and culture.</title>
        <authorList>
            <person name="Gilroy R."/>
            <person name="Ravi A."/>
            <person name="Getino M."/>
            <person name="Pursley I."/>
            <person name="Horton D.L."/>
            <person name="Alikhan N.F."/>
            <person name="Baker D."/>
            <person name="Gharbi K."/>
            <person name="Hall N."/>
            <person name="Watson M."/>
            <person name="Adriaenssens E.M."/>
            <person name="Foster-Nyarko E."/>
            <person name="Jarju S."/>
            <person name="Secka A."/>
            <person name="Antonio M."/>
            <person name="Oren A."/>
            <person name="Chaudhuri R.R."/>
            <person name="La Ragione R."/>
            <person name="Hildebrand F."/>
            <person name="Pallen M.J."/>
        </authorList>
    </citation>
    <scope>NUCLEOTIDE SEQUENCE</scope>
    <source>
        <strain evidence="4">ChiBcec15-1070</strain>
    </source>
</reference>
<keyword evidence="2" id="KW-0143">Chaperone</keyword>
<dbReference type="SUPFAM" id="SSF102114">
    <property type="entry name" value="Radical SAM enzymes"/>
    <property type="match status" value="1"/>
</dbReference>